<organism evidence="8 11">
    <name type="scientific">Adineta ricciae</name>
    <name type="common">Rotifer</name>
    <dbReference type="NCBI Taxonomy" id="249248"/>
    <lineage>
        <taxon>Eukaryota</taxon>
        <taxon>Metazoa</taxon>
        <taxon>Spiralia</taxon>
        <taxon>Gnathifera</taxon>
        <taxon>Rotifera</taxon>
        <taxon>Eurotatoria</taxon>
        <taxon>Bdelloidea</taxon>
        <taxon>Adinetida</taxon>
        <taxon>Adinetidae</taxon>
        <taxon>Adineta</taxon>
    </lineage>
</organism>
<dbReference type="GO" id="GO:0004930">
    <property type="term" value="F:G protein-coupled receptor activity"/>
    <property type="evidence" value="ECO:0007669"/>
    <property type="project" value="InterPro"/>
</dbReference>
<evidence type="ECO:0000256" key="4">
    <source>
        <dbReference type="ARBA" id="ARBA00023136"/>
    </source>
</evidence>
<evidence type="ECO:0000256" key="1">
    <source>
        <dbReference type="ARBA" id="ARBA00004370"/>
    </source>
</evidence>
<dbReference type="PROSITE" id="PS50262">
    <property type="entry name" value="G_PROTEIN_RECEP_F1_2"/>
    <property type="match status" value="1"/>
</dbReference>
<dbReference type="AlphaFoldDB" id="A0A813P7Q4"/>
<feature type="transmembrane region" description="Helical" evidence="6">
    <location>
        <begin position="170"/>
        <end position="189"/>
    </location>
</feature>
<comment type="caution">
    <text evidence="8">The sequence shown here is derived from an EMBL/GenBank/DDBJ whole genome shotgun (WGS) entry which is preliminary data.</text>
</comment>
<feature type="compositionally biased region" description="Polar residues" evidence="5">
    <location>
        <begin position="367"/>
        <end position="390"/>
    </location>
</feature>
<evidence type="ECO:0000313" key="10">
    <source>
        <dbReference type="Proteomes" id="UP000663828"/>
    </source>
</evidence>
<keyword evidence="10" id="KW-1185">Reference proteome</keyword>
<dbReference type="PANTHER" id="PTHR46641:SF25">
    <property type="entry name" value="CNMAMIDE RECEPTOR-RELATED"/>
    <property type="match status" value="1"/>
</dbReference>
<proteinExistence type="predicted"/>
<dbReference type="GO" id="GO:0016020">
    <property type="term" value="C:membrane"/>
    <property type="evidence" value="ECO:0007669"/>
    <property type="project" value="UniProtKB-SubCell"/>
</dbReference>
<evidence type="ECO:0000313" key="8">
    <source>
        <dbReference type="EMBL" id="CAF0746568.1"/>
    </source>
</evidence>
<accession>A0A813P7Q4</accession>
<comment type="subcellular location">
    <subcellularLocation>
        <location evidence="1">Membrane</location>
    </subcellularLocation>
</comment>
<dbReference type="EMBL" id="CAJNOR010001095">
    <property type="protein sequence ID" value="CAF1073725.1"/>
    <property type="molecule type" value="Genomic_DNA"/>
</dbReference>
<feature type="transmembrane region" description="Helical" evidence="6">
    <location>
        <begin position="121"/>
        <end position="149"/>
    </location>
</feature>
<keyword evidence="4 6" id="KW-0472">Membrane</keyword>
<dbReference type="Pfam" id="PF00001">
    <property type="entry name" value="7tm_1"/>
    <property type="match status" value="1"/>
</dbReference>
<dbReference type="InterPro" id="IPR017452">
    <property type="entry name" value="GPCR_Rhodpsn_7TM"/>
</dbReference>
<sequence>MSDDSASIKTCLRTVTYLLEYCANGSTSNNETCKHIDTIARFVTADCYMNQTVYPYVVLFILLLGTILNLLSLYCFLKTNKRNSQNVYFSALSLGDTINLHINFGLPMLRKFDAFDTAFRQYVIVCRLTGILTEFFLIFPTWIVVLLTIERLVTISWPTRNRPAYTQTQAIISVMTLFICVFLLSLYRLSDLKGIDQLSVFSIAACSDGNDSFEWLRNVNLIIWTILPECLTFLMSLIIIYQIKSVTRNMHSNSSKVHRSQYNQATKTVLLIAILFLLFHTPTGITIALDLVLKSKEDVATLVIIHFSRKITMILYEINLSCKFFIYNRTFRNFTGILSTTALHFTHNRNSAKLGRPALARPPRSSTPPKIQFNSQHKQSITSPVSQSDSYVKHGVGGSGGAGGIGEHQSMLINRHPQTISTNLSRNLRDQQLLNVMMSKAKTNEACVALLRRTDLYKG</sequence>
<reference evidence="8" key="1">
    <citation type="submission" date="2021-02" db="EMBL/GenBank/DDBJ databases">
        <authorList>
            <person name="Nowell W R."/>
        </authorList>
    </citation>
    <scope>NUCLEOTIDE SEQUENCE</scope>
</reference>
<dbReference type="Proteomes" id="UP000663828">
    <property type="component" value="Unassembled WGS sequence"/>
</dbReference>
<evidence type="ECO:0000313" key="11">
    <source>
        <dbReference type="Proteomes" id="UP000663852"/>
    </source>
</evidence>
<evidence type="ECO:0000256" key="2">
    <source>
        <dbReference type="ARBA" id="ARBA00022692"/>
    </source>
</evidence>
<keyword evidence="2 6" id="KW-0812">Transmembrane</keyword>
<dbReference type="SUPFAM" id="SSF81321">
    <property type="entry name" value="Family A G protein-coupled receptor-like"/>
    <property type="match status" value="1"/>
</dbReference>
<feature type="domain" description="G-protein coupled receptors family 1 profile" evidence="7">
    <location>
        <begin position="68"/>
        <end position="327"/>
    </location>
</feature>
<keyword evidence="3 6" id="KW-1133">Transmembrane helix</keyword>
<dbReference type="OrthoDB" id="9990906at2759"/>
<gene>
    <name evidence="8" type="ORF">EDS130_LOCUS2042</name>
    <name evidence="9" type="ORF">XAT740_LOCUS16954</name>
</gene>
<dbReference type="Proteomes" id="UP000663852">
    <property type="component" value="Unassembled WGS sequence"/>
</dbReference>
<evidence type="ECO:0000259" key="7">
    <source>
        <dbReference type="PROSITE" id="PS50262"/>
    </source>
</evidence>
<feature type="region of interest" description="Disordered" evidence="5">
    <location>
        <begin position="354"/>
        <end position="399"/>
    </location>
</feature>
<feature type="transmembrane region" description="Helical" evidence="6">
    <location>
        <begin position="221"/>
        <end position="241"/>
    </location>
</feature>
<dbReference type="Gene3D" id="1.20.1070.10">
    <property type="entry name" value="Rhodopsin 7-helix transmembrane proteins"/>
    <property type="match status" value="1"/>
</dbReference>
<dbReference type="EMBL" id="CAJNOJ010000005">
    <property type="protein sequence ID" value="CAF0746568.1"/>
    <property type="molecule type" value="Genomic_DNA"/>
</dbReference>
<feature type="transmembrane region" description="Helical" evidence="6">
    <location>
        <begin position="53"/>
        <end position="76"/>
    </location>
</feature>
<protein>
    <recommendedName>
        <fullName evidence="7">G-protein coupled receptors family 1 profile domain-containing protein</fullName>
    </recommendedName>
</protein>
<evidence type="ECO:0000313" key="9">
    <source>
        <dbReference type="EMBL" id="CAF1073725.1"/>
    </source>
</evidence>
<feature type="transmembrane region" description="Helical" evidence="6">
    <location>
        <begin position="269"/>
        <end position="293"/>
    </location>
</feature>
<dbReference type="PANTHER" id="PTHR46641">
    <property type="entry name" value="FMRFAMIDE RECEPTOR-RELATED"/>
    <property type="match status" value="1"/>
</dbReference>
<name>A0A813P7Q4_ADIRI</name>
<evidence type="ECO:0000256" key="6">
    <source>
        <dbReference type="SAM" id="Phobius"/>
    </source>
</evidence>
<dbReference type="InterPro" id="IPR000276">
    <property type="entry name" value="GPCR_Rhodpsn"/>
</dbReference>
<evidence type="ECO:0000256" key="5">
    <source>
        <dbReference type="SAM" id="MobiDB-lite"/>
    </source>
</evidence>
<evidence type="ECO:0000256" key="3">
    <source>
        <dbReference type="ARBA" id="ARBA00022989"/>
    </source>
</evidence>
<dbReference type="InterPro" id="IPR052954">
    <property type="entry name" value="GPCR-Ligand_Int"/>
</dbReference>
<feature type="transmembrane region" description="Helical" evidence="6">
    <location>
        <begin position="88"/>
        <end position="109"/>
    </location>
</feature>